<gene>
    <name evidence="2" type="ORF">JCM19275_600</name>
</gene>
<comment type="caution">
    <text evidence="2">The sequence shown here is derived from an EMBL/GenBank/DDBJ whole genome shotgun (WGS) entry which is preliminary data.</text>
</comment>
<name>A0A090WLA6_NONUL</name>
<reference evidence="2 3" key="1">
    <citation type="journal article" date="2014" name="Genome Announc.">
        <title>Draft Genome Sequences of Marine Flavobacterium Nonlabens Strains NR17, NR24, NR27, NR32, NR33, and Ara13.</title>
        <authorList>
            <person name="Nakanishi M."/>
            <person name="Meirelles P."/>
            <person name="Suzuki R."/>
            <person name="Takatani N."/>
            <person name="Mino S."/>
            <person name="Suda W."/>
            <person name="Oshima K."/>
            <person name="Hattori M."/>
            <person name="Ohkuma M."/>
            <person name="Hosokawa M."/>
            <person name="Miyashita K."/>
            <person name="Thompson F.L."/>
            <person name="Niwa A."/>
            <person name="Sawabe T."/>
            <person name="Sawabe T."/>
        </authorList>
    </citation>
    <scope>NUCLEOTIDE SEQUENCE [LARGE SCALE GENOMIC DNA]</scope>
    <source>
        <strain evidence="3">JCM19275</strain>
    </source>
</reference>
<feature type="signal peptide" evidence="1">
    <location>
        <begin position="1"/>
        <end position="19"/>
    </location>
</feature>
<sequence length="163" mass="17325">MKNFIPLFTFLILSIQLQAQTISASSQTGEATIQKSTPQVASIATGEPFAYKIEFQNLNAANTLTLTDILPAGLCYSASDIIADNTFVDFNGNPVSSSIAGLIDTSSLPAVVFSIPNNIQRGSFTITVTFCEGVTPDGFTVTNNITADYTTTTGTEILDLRLV</sequence>
<evidence type="ECO:0000313" key="2">
    <source>
        <dbReference type="EMBL" id="GAL76194.1"/>
    </source>
</evidence>
<evidence type="ECO:0000256" key="1">
    <source>
        <dbReference type="SAM" id="SignalP"/>
    </source>
</evidence>
<accession>A0A090WLA6</accession>
<dbReference type="Proteomes" id="UP000029647">
    <property type="component" value="Unassembled WGS sequence"/>
</dbReference>
<organism evidence="2 3">
    <name type="scientific">Nonlabens ulvanivorans</name>
    <name type="common">Persicivirga ulvanivorans</name>
    <dbReference type="NCBI Taxonomy" id="906888"/>
    <lineage>
        <taxon>Bacteria</taxon>
        <taxon>Pseudomonadati</taxon>
        <taxon>Bacteroidota</taxon>
        <taxon>Flavobacteriia</taxon>
        <taxon>Flavobacteriales</taxon>
        <taxon>Flavobacteriaceae</taxon>
        <taxon>Nonlabens</taxon>
    </lineage>
</organism>
<evidence type="ECO:0000313" key="3">
    <source>
        <dbReference type="Proteomes" id="UP000029647"/>
    </source>
</evidence>
<keyword evidence="1" id="KW-0732">Signal</keyword>
<dbReference type="EMBL" id="BBNT01000009">
    <property type="protein sequence ID" value="GAL76194.1"/>
    <property type="molecule type" value="Genomic_DNA"/>
</dbReference>
<proteinExistence type="predicted"/>
<protein>
    <submittedName>
        <fullName evidence="2">Internalin</fullName>
    </submittedName>
</protein>
<feature type="chain" id="PRO_5001868360" evidence="1">
    <location>
        <begin position="20"/>
        <end position="163"/>
    </location>
</feature>
<dbReference type="AlphaFoldDB" id="A0A090WLA6"/>